<dbReference type="WBParaSite" id="RSKR_0001149100.1">
    <property type="protein sequence ID" value="RSKR_0001149100.1"/>
    <property type="gene ID" value="RSKR_0001149100"/>
</dbReference>
<sequence length="518" mass="57828">MEKSDAYAEFIENVQQKHGLNTDQQIVSKHIFSTIKPSFEKHLFPTLRPVVEKVINPCPYGQPIVSNVYKIVAHCSLINQHCEVGWCHLGKNFIHNVCCPYENNKVEDFCSIGKEIGHGTEKLTRWFYNSNEKQCQSFIYSGLGGRSFISKSLCESQCPVLLQNPCLSGLPFYEKNANEPLYCSTADEINVCPEGHWCHIGSSASTTLCCPFQSDDPCELPLAKGNGTSVLNRFYFNSKLSLCLPFIYTGLGANVNNFLSLQDCVDTCKQMINPCLHGLPHISENGFTNCGNYEPSCPPFFFCSFSSLEKNVCCPLNDESTCDMPMEEGIGESSSARCELTTVCCKSLSNDICKQKLNEGNGPSSLLRYYFDQFQCLPFTYLGSKGNSNNFLSLEACQRTCNVSRVNPCFDGQPATSDLGEVIRCANRIHNNCPKKTHFCHFGDDSDGLCCPGETEDVCNLDLHVGTGDLLLARWYFDRRVRRCLMFEYSGAGGNANSFDTFKECKGKFSFRSLNDGF</sequence>
<accession>A0AC35UHM0</accession>
<proteinExistence type="predicted"/>
<name>A0AC35UHM0_9BILA</name>
<organism evidence="1 2">
    <name type="scientific">Rhabditophanes sp. KR3021</name>
    <dbReference type="NCBI Taxonomy" id="114890"/>
    <lineage>
        <taxon>Eukaryota</taxon>
        <taxon>Metazoa</taxon>
        <taxon>Ecdysozoa</taxon>
        <taxon>Nematoda</taxon>
        <taxon>Chromadorea</taxon>
        <taxon>Rhabditida</taxon>
        <taxon>Tylenchina</taxon>
        <taxon>Panagrolaimomorpha</taxon>
        <taxon>Strongyloidoidea</taxon>
        <taxon>Alloionematidae</taxon>
        <taxon>Rhabditophanes</taxon>
    </lineage>
</organism>
<dbReference type="Proteomes" id="UP000095286">
    <property type="component" value="Unplaced"/>
</dbReference>
<evidence type="ECO:0000313" key="1">
    <source>
        <dbReference type="Proteomes" id="UP000095286"/>
    </source>
</evidence>
<reference evidence="2" key="1">
    <citation type="submission" date="2016-11" db="UniProtKB">
        <authorList>
            <consortium name="WormBaseParasite"/>
        </authorList>
    </citation>
    <scope>IDENTIFICATION</scope>
    <source>
        <strain evidence="2">KR3021</strain>
    </source>
</reference>
<protein>
    <submittedName>
        <fullName evidence="2">Kunitz/Bovine pancreatic trypsin inhibitor domain protein</fullName>
    </submittedName>
</protein>
<evidence type="ECO:0000313" key="2">
    <source>
        <dbReference type="WBParaSite" id="RSKR_0001149100.1"/>
    </source>
</evidence>